<feature type="chain" id="PRO_5014714365" evidence="1">
    <location>
        <begin position="17"/>
        <end position="71"/>
    </location>
</feature>
<proteinExistence type="predicted"/>
<dbReference type="AlphaFoldDB" id="A0A2M4B7J6"/>
<dbReference type="EMBL" id="GGFK01015714">
    <property type="protein sequence ID" value="MBW49035.1"/>
    <property type="molecule type" value="Transcribed_RNA"/>
</dbReference>
<feature type="signal peptide" evidence="1">
    <location>
        <begin position="1"/>
        <end position="16"/>
    </location>
</feature>
<reference evidence="2" key="1">
    <citation type="submission" date="2018-01" db="EMBL/GenBank/DDBJ databases">
        <title>An insight into the sialome of Amazonian anophelines.</title>
        <authorList>
            <person name="Ribeiro J.M."/>
            <person name="Scarpassa V."/>
            <person name="Calvo E."/>
        </authorList>
    </citation>
    <scope>NUCLEOTIDE SEQUENCE</scope>
    <source>
        <tissue evidence="2">Salivary glands</tissue>
    </source>
</reference>
<sequence length="71" mass="7915">MLLVLVLLVLLPPTRKLCVLVTRPNIVIQRGTRGLGLGAFRVRWSENDDGSKLIFPASQNRPATRSYTGIR</sequence>
<evidence type="ECO:0000256" key="1">
    <source>
        <dbReference type="SAM" id="SignalP"/>
    </source>
</evidence>
<keyword evidence="1" id="KW-0732">Signal</keyword>
<protein>
    <submittedName>
        <fullName evidence="2">Putative secreted protein</fullName>
    </submittedName>
</protein>
<evidence type="ECO:0000313" key="2">
    <source>
        <dbReference type="EMBL" id="MBW49035.1"/>
    </source>
</evidence>
<accession>A0A2M4B7J6</accession>
<organism evidence="2">
    <name type="scientific">Anopheles triannulatus</name>
    <dbReference type="NCBI Taxonomy" id="58253"/>
    <lineage>
        <taxon>Eukaryota</taxon>
        <taxon>Metazoa</taxon>
        <taxon>Ecdysozoa</taxon>
        <taxon>Arthropoda</taxon>
        <taxon>Hexapoda</taxon>
        <taxon>Insecta</taxon>
        <taxon>Pterygota</taxon>
        <taxon>Neoptera</taxon>
        <taxon>Endopterygota</taxon>
        <taxon>Diptera</taxon>
        <taxon>Nematocera</taxon>
        <taxon>Culicoidea</taxon>
        <taxon>Culicidae</taxon>
        <taxon>Anophelinae</taxon>
        <taxon>Anopheles</taxon>
    </lineage>
</organism>
<name>A0A2M4B7J6_9DIPT</name>